<dbReference type="InterPro" id="IPR001647">
    <property type="entry name" value="HTH_TetR"/>
</dbReference>
<keyword evidence="1" id="KW-0805">Transcription regulation</keyword>
<protein>
    <submittedName>
        <fullName evidence="6">TetR/AcrR family transcriptional regulator</fullName>
    </submittedName>
</protein>
<dbReference type="InterPro" id="IPR009057">
    <property type="entry name" value="Homeodomain-like_sf"/>
</dbReference>
<organism evidence="6 7">
    <name type="scientific">Hoeflea poritis</name>
    <dbReference type="NCBI Taxonomy" id="2993659"/>
    <lineage>
        <taxon>Bacteria</taxon>
        <taxon>Pseudomonadati</taxon>
        <taxon>Pseudomonadota</taxon>
        <taxon>Alphaproteobacteria</taxon>
        <taxon>Hyphomicrobiales</taxon>
        <taxon>Rhizobiaceae</taxon>
        <taxon>Hoeflea</taxon>
    </lineage>
</organism>
<reference evidence="6" key="1">
    <citation type="submission" date="2022-11" db="EMBL/GenBank/DDBJ databases">
        <title>Hoeflea poritis sp. nov., isolated from scleractinian coral Porites lutea.</title>
        <authorList>
            <person name="Zhang G."/>
            <person name="Wei Q."/>
            <person name="Cai L."/>
        </authorList>
    </citation>
    <scope>NUCLEOTIDE SEQUENCE</scope>
    <source>
        <strain evidence="6">E7-10</strain>
    </source>
</reference>
<dbReference type="PANTHER" id="PTHR47506">
    <property type="entry name" value="TRANSCRIPTIONAL REGULATORY PROTEIN"/>
    <property type="match status" value="1"/>
</dbReference>
<comment type="caution">
    <text evidence="6">The sequence shown here is derived from an EMBL/GenBank/DDBJ whole genome shotgun (WGS) entry which is preliminary data.</text>
</comment>
<keyword evidence="7" id="KW-1185">Reference proteome</keyword>
<proteinExistence type="predicted"/>
<evidence type="ECO:0000313" key="7">
    <source>
        <dbReference type="Proteomes" id="UP001148313"/>
    </source>
</evidence>
<evidence type="ECO:0000313" key="6">
    <source>
        <dbReference type="EMBL" id="MDA4847324.1"/>
    </source>
</evidence>
<keyword evidence="3" id="KW-0804">Transcription</keyword>
<dbReference type="InterPro" id="IPR036271">
    <property type="entry name" value="Tet_transcr_reg_TetR-rel_C_sf"/>
</dbReference>
<evidence type="ECO:0000256" key="3">
    <source>
        <dbReference type="ARBA" id="ARBA00023163"/>
    </source>
</evidence>
<evidence type="ECO:0000256" key="4">
    <source>
        <dbReference type="PROSITE-ProRule" id="PRU00335"/>
    </source>
</evidence>
<evidence type="ECO:0000259" key="5">
    <source>
        <dbReference type="PROSITE" id="PS50977"/>
    </source>
</evidence>
<evidence type="ECO:0000256" key="1">
    <source>
        <dbReference type="ARBA" id="ARBA00023015"/>
    </source>
</evidence>
<dbReference type="Gene3D" id="1.10.357.10">
    <property type="entry name" value="Tetracycline Repressor, domain 2"/>
    <property type="match status" value="1"/>
</dbReference>
<dbReference type="SUPFAM" id="SSF46689">
    <property type="entry name" value="Homeodomain-like"/>
    <property type="match status" value="1"/>
</dbReference>
<gene>
    <name evidence="6" type="ORF">OOZ53_18330</name>
</gene>
<dbReference type="Pfam" id="PF00440">
    <property type="entry name" value="TetR_N"/>
    <property type="match status" value="1"/>
</dbReference>
<name>A0ABT4VRJ6_9HYPH</name>
<dbReference type="SUPFAM" id="SSF48498">
    <property type="entry name" value="Tetracyclin repressor-like, C-terminal domain"/>
    <property type="match status" value="1"/>
</dbReference>
<accession>A0ABT4VRJ6</accession>
<dbReference type="Proteomes" id="UP001148313">
    <property type="component" value="Unassembled WGS sequence"/>
</dbReference>
<dbReference type="EMBL" id="JAPJZH010000012">
    <property type="protein sequence ID" value="MDA4847324.1"/>
    <property type="molecule type" value="Genomic_DNA"/>
</dbReference>
<evidence type="ECO:0000256" key="2">
    <source>
        <dbReference type="ARBA" id="ARBA00023125"/>
    </source>
</evidence>
<dbReference type="PROSITE" id="PS50977">
    <property type="entry name" value="HTH_TETR_2"/>
    <property type="match status" value="1"/>
</dbReference>
<dbReference type="PANTHER" id="PTHR47506:SF1">
    <property type="entry name" value="HTH-TYPE TRANSCRIPTIONAL REGULATOR YJDC"/>
    <property type="match status" value="1"/>
</dbReference>
<dbReference type="Gene3D" id="1.10.10.60">
    <property type="entry name" value="Homeodomain-like"/>
    <property type="match status" value="1"/>
</dbReference>
<feature type="domain" description="HTH tetR-type" evidence="5">
    <location>
        <begin position="1"/>
        <end position="58"/>
    </location>
</feature>
<sequence>MDTAVDGAMQIFWRLGYTATNLPELLHAMGVSRGSFYKAFGDKHSAYLAALDHYDRTCIGSAVALLSDRSIGDGTSRILRLFEQTGCGEGVAPRGCFVCNAMVELGPHDSAVAEKTAAMSNRLQSAIYNALGDVPGINPFDTESRDRKAAIITRLYLGAQAMSKTGDQNADWKNLLGELLNRRIL</sequence>
<keyword evidence="2 4" id="KW-0238">DNA-binding</keyword>
<feature type="DNA-binding region" description="H-T-H motif" evidence="4">
    <location>
        <begin position="21"/>
        <end position="40"/>
    </location>
</feature>